<dbReference type="OrthoDB" id="10656789at2759"/>
<dbReference type="KEGG" id="mpp:MICPUCDRAFT_60335"/>
<sequence length="260" mass="28657">MEEDKSADAAAPAAMPKASTQPRGGPRVRYPAHRVRVAVHRAASPLAPSVRRRVVERANQPHVTPAPLLMRGVAVKHHAESTMGDISFLPGFALTAGLDKAPPTYVPIRRVVREGIDRPLVALRACCSSSSSSHIRSRAPSVRPFLRPSQGSRPTARGKRRSRRGEDKMAFLTRKVDRWIDDHPKLYALGTLATLALVARVFWAVAGDAVAARYAAWLGPAVDPWLRRRVWPHFKALGMLAREEAPWMEKAAKAFTPKEL</sequence>
<dbReference type="GeneID" id="9686219"/>
<feature type="region of interest" description="Disordered" evidence="1">
    <location>
        <begin position="1"/>
        <end position="27"/>
    </location>
</feature>
<evidence type="ECO:0000313" key="3">
    <source>
        <dbReference type="Proteomes" id="UP000001876"/>
    </source>
</evidence>
<reference evidence="2 3" key="1">
    <citation type="journal article" date="2009" name="Science">
        <title>Green evolution and dynamic adaptations revealed by genomes of the marine picoeukaryotes Micromonas.</title>
        <authorList>
            <person name="Worden A.Z."/>
            <person name="Lee J.H."/>
            <person name="Mock T."/>
            <person name="Rouze P."/>
            <person name="Simmons M.P."/>
            <person name="Aerts A.L."/>
            <person name="Allen A.E."/>
            <person name="Cuvelier M.L."/>
            <person name="Derelle E."/>
            <person name="Everett M.V."/>
            <person name="Foulon E."/>
            <person name="Grimwood J."/>
            <person name="Gundlach H."/>
            <person name="Henrissat B."/>
            <person name="Napoli C."/>
            <person name="McDonald S.M."/>
            <person name="Parker M.S."/>
            <person name="Rombauts S."/>
            <person name="Salamov A."/>
            <person name="Von Dassow P."/>
            <person name="Badger J.H."/>
            <person name="Coutinho P.M."/>
            <person name="Demir E."/>
            <person name="Dubchak I."/>
            <person name="Gentemann C."/>
            <person name="Eikrem W."/>
            <person name="Gready J.E."/>
            <person name="John U."/>
            <person name="Lanier W."/>
            <person name="Lindquist E.A."/>
            <person name="Lucas S."/>
            <person name="Mayer K.F."/>
            <person name="Moreau H."/>
            <person name="Not F."/>
            <person name="Otillar R."/>
            <person name="Panaud O."/>
            <person name="Pangilinan J."/>
            <person name="Paulsen I."/>
            <person name="Piegu B."/>
            <person name="Poliakov A."/>
            <person name="Robbens S."/>
            <person name="Schmutz J."/>
            <person name="Toulza E."/>
            <person name="Wyss T."/>
            <person name="Zelensky A."/>
            <person name="Zhou K."/>
            <person name="Armbrust E.V."/>
            <person name="Bhattacharya D."/>
            <person name="Goodenough U.W."/>
            <person name="Van de Peer Y."/>
            <person name="Grigoriev I.V."/>
        </authorList>
    </citation>
    <scope>NUCLEOTIDE SEQUENCE [LARGE SCALE GENOMIC DNA]</scope>
    <source>
        <strain evidence="2 3">CCMP1545</strain>
    </source>
</reference>
<feature type="region of interest" description="Disordered" evidence="1">
    <location>
        <begin position="132"/>
        <end position="167"/>
    </location>
</feature>
<accession>C1MXY8</accession>
<keyword evidence="3" id="KW-1185">Reference proteome</keyword>
<evidence type="ECO:0000313" key="2">
    <source>
        <dbReference type="EMBL" id="EEH55241.1"/>
    </source>
</evidence>
<dbReference type="RefSeq" id="XP_003060472.1">
    <property type="nucleotide sequence ID" value="XM_003060426.1"/>
</dbReference>
<dbReference type="Proteomes" id="UP000001876">
    <property type="component" value="Unassembled WGS sequence"/>
</dbReference>
<gene>
    <name evidence="2" type="ORF">MICPUCDRAFT_60335</name>
</gene>
<dbReference type="EMBL" id="GG663742">
    <property type="protein sequence ID" value="EEH55241.1"/>
    <property type="molecule type" value="Genomic_DNA"/>
</dbReference>
<evidence type="ECO:0000256" key="1">
    <source>
        <dbReference type="SAM" id="MobiDB-lite"/>
    </source>
</evidence>
<proteinExistence type="predicted"/>
<organism evidence="3">
    <name type="scientific">Micromonas pusilla (strain CCMP1545)</name>
    <name type="common">Picoplanktonic green alga</name>
    <dbReference type="NCBI Taxonomy" id="564608"/>
    <lineage>
        <taxon>Eukaryota</taxon>
        <taxon>Viridiplantae</taxon>
        <taxon>Chlorophyta</taxon>
        <taxon>Mamiellophyceae</taxon>
        <taxon>Mamiellales</taxon>
        <taxon>Mamiellaceae</taxon>
        <taxon>Micromonas</taxon>
    </lineage>
</organism>
<dbReference type="AlphaFoldDB" id="C1MXY8"/>
<feature type="compositionally biased region" description="Low complexity" evidence="1">
    <location>
        <begin position="8"/>
        <end position="19"/>
    </location>
</feature>
<protein>
    <submittedName>
        <fullName evidence="2">Predicted protein</fullName>
    </submittedName>
</protein>
<name>C1MXY8_MICPC</name>